<dbReference type="EMBL" id="LUEZ02000054">
    <property type="protein sequence ID" value="RDB21600.1"/>
    <property type="molecule type" value="Genomic_DNA"/>
</dbReference>
<dbReference type="OrthoDB" id="3255824at2759"/>
<protein>
    <recommendedName>
        <fullName evidence="4">RNase H type-1 domain-containing protein</fullName>
    </recommendedName>
</protein>
<evidence type="ECO:0000256" key="1">
    <source>
        <dbReference type="SAM" id="MobiDB-lite"/>
    </source>
</evidence>
<dbReference type="Gene3D" id="3.30.420.10">
    <property type="entry name" value="Ribonuclease H-like superfamily/Ribonuclease H"/>
    <property type="match status" value="1"/>
</dbReference>
<dbReference type="PANTHER" id="PTHR33050:SF7">
    <property type="entry name" value="RIBONUCLEASE H"/>
    <property type="match status" value="1"/>
</dbReference>
<proteinExistence type="predicted"/>
<evidence type="ECO:0000313" key="3">
    <source>
        <dbReference type="Proteomes" id="UP000076154"/>
    </source>
</evidence>
<reference evidence="2" key="1">
    <citation type="submission" date="2018-04" db="EMBL/GenBank/DDBJ databases">
        <title>Whole genome sequencing of Hypsizygus marmoreus.</title>
        <authorList>
            <person name="Choi I.-G."/>
            <person name="Min B."/>
            <person name="Kim J.-G."/>
            <person name="Kim S."/>
            <person name="Oh Y.-L."/>
            <person name="Kong W.-S."/>
            <person name="Park H."/>
            <person name="Jeong J."/>
            <person name="Song E.-S."/>
        </authorList>
    </citation>
    <scope>NUCLEOTIDE SEQUENCE [LARGE SCALE GENOMIC DNA]</scope>
    <source>
        <strain evidence="2">51987-8</strain>
    </source>
</reference>
<feature type="compositionally biased region" description="Pro residues" evidence="1">
    <location>
        <begin position="188"/>
        <end position="203"/>
    </location>
</feature>
<dbReference type="AlphaFoldDB" id="A0A369JK57"/>
<name>A0A369JK57_HYPMA</name>
<feature type="region of interest" description="Disordered" evidence="1">
    <location>
        <begin position="253"/>
        <end position="272"/>
    </location>
</feature>
<feature type="region of interest" description="Disordered" evidence="1">
    <location>
        <begin position="178"/>
        <end position="223"/>
    </location>
</feature>
<dbReference type="CDD" id="cd09275">
    <property type="entry name" value="RNase_HI_RT_DIRS1"/>
    <property type="match status" value="1"/>
</dbReference>
<dbReference type="InParanoid" id="A0A369JK57"/>
<keyword evidence="3" id="KW-1185">Reference proteome</keyword>
<organism evidence="2 3">
    <name type="scientific">Hypsizygus marmoreus</name>
    <name type="common">White beech mushroom</name>
    <name type="synonym">Agaricus marmoreus</name>
    <dbReference type="NCBI Taxonomy" id="39966"/>
    <lineage>
        <taxon>Eukaryota</taxon>
        <taxon>Fungi</taxon>
        <taxon>Dikarya</taxon>
        <taxon>Basidiomycota</taxon>
        <taxon>Agaricomycotina</taxon>
        <taxon>Agaricomycetes</taxon>
        <taxon>Agaricomycetidae</taxon>
        <taxon>Agaricales</taxon>
        <taxon>Tricholomatineae</taxon>
        <taxon>Lyophyllaceae</taxon>
        <taxon>Hypsizygus</taxon>
    </lineage>
</organism>
<evidence type="ECO:0008006" key="4">
    <source>
        <dbReference type="Google" id="ProtNLM"/>
    </source>
</evidence>
<accession>A0A369JK57</accession>
<dbReference type="InterPro" id="IPR052055">
    <property type="entry name" value="Hepadnavirus_pol/RT"/>
</dbReference>
<dbReference type="GO" id="GO:0003676">
    <property type="term" value="F:nucleic acid binding"/>
    <property type="evidence" value="ECO:0007669"/>
    <property type="project" value="InterPro"/>
</dbReference>
<dbReference type="SUPFAM" id="SSF53098">
    <property type="entry name" value="Ribonuclease H-like"/>
    <property type="match status" value="1"/>
</dbReference>
<dbReference type="InterPro" id="IPR012337">
    <property type="entry name" value="RNaseH-like_sf"/>
</dbReference>
<gene>
    <name evidence="2" type="ORF">Hypma_011205</name>
</gene>
<comment type="caution">
    <text evidence="2">The sequence shown here is derived from an EMBL/GenBank/DDBJ whole genome shotgun (WGS) entry which is preliminary data.</text>
</comment>
<feature type="compositionally biased region" description="Polar residues" evidence="1">
    <location>
        <begin position="260"/>
        <end position="269"/>
    </location>
</feature>
<dbReference type="InterPro" id="IPR036397">
    <property type="entry name" value="RNaseH_sf"/>
</dbReference>
<dbReference type="PANTHER" id="PTHR33050">
    <property type="entry name" value="REVERSE TRANSCRIPTASE DOMAIN-CONTAINING PROTEIN"/>
    <property type="match status" value="1"/>
</dbReference>
<sequence length="489" mass="53696">MTNEIPQPPPPGPLWTCDPVFGLVHTSECRTCLVYMRHVAAAGHVEDDLSFKDAVKERDSKNTFCFLTGMYEGGRLQQAHDADSGLIQTYRRERDEARDEASRRVAELLTVTEELLQVKEQLHALHALFNEMADSAANEQFLWADQAVPLSVSESFSESPLSTGDGDAQYGMHQVDLSPLAPTHSLPSPVPSPKAYYPSPPASPERVPAVKPLPPSRPQTTDPTATTFLQATASYGGADYLANDPTPSICQDEPPPPVSVSATGSNSITADPISPESIEQLKIWMEEGRTPGNTEALARVKALCTRAQLTPSSQRTELQRYLLSEWKGPVLPYPTNEIFVDSSAWGIGFVMNGRWLAWKLKPEWKKEGRDNNWSEMVAVELGLRVAISAGFHSSHLTIRSDNTGVVQALKTGKSKHSAQTEILKKIIQLGNMYNIVLKPVWVSTKDNVADKPSRGVFSPRALLYPVSPSIPSHLAQFLHSSVELQSVAR</sequence>
<dbReference type="Proteomes" id="UP000076154">
    <property type="component" value="Unassembled WGS sequence"/>
</dbReference>
<evidence type="ECO:0000313" key="2">
    <source>
        <dbReference type="EMBL" id="RDB21600.1"/>
    </source>
</evidence>